<feature type="transmembrane region" description="Helical" evidence="8">
    <location>
        <begin position="734"/>
        <end position="755"/>
    </location>
</feature>
<dbReference type="Gene3D" id="1.20.1560.10">
    <property type="entry name" value="ABC transporter type 1, transmembrane domain"/>
    <property type="match status" value="2"/>
</dbReference>
<dbReference type="PANTHER" id="PTHR43394:SF1">
    <property type="entry name" value="ATP-BINDING CASSETTE SUB-FAMILY B MEMBER 10, MITOCHONDRIAL"/>
    <property type="match status" value="1"/>
</dbReference>
<dbReference type="RefSeq" id="WP_386438291.1">
    <property type="nucleotide sequence ID" value="NZ_JBHSBB010000050.1"/>
</dbReference>
<dbReference type="PROSITE" id="PS00211">
    <property type="entry name" value="ABC_TRANSPORTER_1"/>
    <property type="match status" value="1"/>
</dbReference>
<keyword evidence="2 8" id="KW-0812">Transmembrane</keyword>
<gene>
    <name evidence="11" type="ORF">ACFO3J_34460</name>
</gene>
<sequence>MKPAARGVAGSGRTDGRGETRPTAVGRSSSGRKRVTRAKDEPEQGWLRRLAAYSWRYKREVLLALGASLGGMAVTALVPLVPKLIIDDVIVKHDKPLLPWAIALVAAAVVVYALAYVRRYYGGRLALDVQHDMRADMFRSILRLDGRRQDELSTGQVVGRATSDLQLIQGLMFMLPMVVGNLLLFVLSLVVMLVLSPLLTLVALAVAPALWFIADLSRKRLFPATWYAQGQAAAVAGIVDGSVTGVRVVKGFGQEQQEMGKLEQVGRRLFAGRVRTVRLSARYTPALQAVPSLGQIGMLALGGWMATRGQITLGTFVAFSTYLAQLTGPVRMLTVILTVGQQARAGVERVFELIDTEPTMEEGTGTLPAEAPATVEFDQVSFGYTRERPVLAGFDLRVAPGETVAVVGSSGSGKSTVSLLLPRFYDVTGGAVRVGGTDVRELTFDALRSVIGLVPEDSFLFSDTVRANIAYGHPEATDEEIVAATRAAQAHEFITALPDGYDTVVGEQGLTLSGGQRQRVALARAILMDPRLLLLDDATSAVDARVEAEIFEALREVMRGRTTLLIAHRRSTLALADRIAVLDAGRLADVGTHEELEERSALYRALLTDPEALGADVVELDPAGSVALVEAREGATAGITPALWPADRPTADADTPTGGRSDAPGAAMPSRPVLGGSGAMAGALAGMPATPELLAKVAALPPALDTPDVDEERARTADSSFGLGSLLRGFRTPLLLSLLLVAVDAVAGLLLPILIRHGIDAGVRQAALGAVWVASLLGLALVITQWAVEWGSTLLTGRTGERVLYTLRVKIFAHLHRLGLDYYERELSGRIMTRMTTDVDALSTFLQTGLVTALVSLLTFAGILVALLAIDVELALVVFATLPILVVATWVFRRKSKRAYELARERVAVVNADLQEHVAGLRVVQAFRGERLGAERFVRRSDEYRVARVRGQFLISVYFPFVQLLSSVAAALVLAIGADRVTAGTLTTGALVAYLLYIDLFFSPVQQLSQVFDGYQQATVSLGRIRELLREPTTTPAAVLPQPVGRLRGEVTFRDVHFRYAGAADGTEALAGISLRISAGQTVAFVGETGAGKSTLVKMVARFYDPTDGAVLVDGADIRELDLTDYRRQLGVVPQEPYLFAGTVRDAIAYGRMDATDAEVEAAARAVGADAMIATLEGGYLHEVAERGRNLSAGQRQLIALARAELVDPVVLLLDEATAALDLASEGLVNQASDRLAVRRTTLVVAHRLSTAARADRVVLLDHGQVIEDGTHEALLARGGRYAELWRTFTGELRAAA</sequence>
<evidence type="ECO:0000259" key="9">
    <source>
        <dbReference type="PROSITE" id="PS50893"/>
    </source>
</evidence>
<dbReference type="SUPFAM" id="SSF52540">
    <property type="entry name" value="P-loop containing nucleoside triphosphate hydrolases"/>
    <property type="match status" value="2"/>
</dbReference>
<dbReference type="InterPro" id="IPR003593">
    <property type="entry name" value="AAA+_ATPase"/>
</dbReference>
<evidence type="ECO:0000256" key="3">
    <source>
        <dbReference type="ARBA" id="ARBA00022741"/>
    </source>
</evidence>
<evidence type="ECO:0000313" key="11">
    <source>
        <dbReference type="EMBL" id="MFC4036505.1"/>
    </source>
</evidence>
<evidence type="ECO:0000256" key="6">
    <source>
        <dbReference type="ARBA" id="ARBA00023136"/>
    </source>
</evidence>
<keyword evidence="5 8" id="KW-1133">Transmembrane helix</keyword>
<evidence type="ECO:0000256" key="5">
    <source>
        <dbReference type="ARBA" id="ARBA00022989"/>
    </source>
</evidence>
<feature type="transmembrane region" description="Helical" evidence="8">
    <location>
        <begin position="874"/>
        <end position="892"/>
    </location>
</feature>
<comment type="subcellular location">
    <subcellularLocation>
        <location evidence="1">Cell membrane</location>
        <topology evidence="1">Multi-pass membrane protein</topology>
    </subcellularLocation>
</comment>
<dbReference type="InterPro" id="IPR039421">
    <property type="entry name" value="Type_1_exporter"/>
</dbReference>
<keyword evidence="4 11" id="KW-0067">ATP-binding</keyword>
<evidence type="ECO:0000256" key="2">
    <source>
        <dbReference type="ARBA" id="ARBA00022692"/>
    </source>
</evidence>
<reference evidence="12" key="1">
    <citation type="journal article" date="2019" name="Int. J. Syst. Evol. Microbiol.">
        <title>The Global Catalogue of Microorganisms (GCM) 10K type strain sequencing project: providing services to taxonomists for standard genome sequencing and annotation.</title>
        <authorList>
            <consortium name="The Broad Institute Genomics Platform"/>
            <consortium name="The Broad Institute Genome Sequencing Center for Infectious Disease"/>
            <person name="Wu L."/>
            <person name="Ma J."/>
        </authorList>
    </citation>
    <scope>NUCLEOTIDE SEQUENCE [LARGE SCALE GENOMIC DNA]</scope>
    <source>
        <strain evidence="12">CGMCC 4.7237</strain>
    </source>
</reference>
<dbReference type="InterPro" id="IPR036640">
    <property type="entry name" value="ABC1_TM_sf"/>
</dbReference>
<dbReference type="CDD" id="cd18546">
    <property type="entry name" value="ABC_6TM_Rv0194_D2_like"/>
    <property type="match status" value="1"/>
</dbReference>
<protein>
    <submittedName>
        <fullName evidence="11">ABC transporter ATP-binding protein</fullName>
    </submittedName>
</protein>
<accession>A0ABV8I078</accession>
<dbReference type="InterPro" id="IPR003439">
    <property type="entry name" value="ABC_transporter-like_ATP-bd"/>
</dbReference>
<feature type="region of interest" description="Disordered" evidence="7">
    <location>
        <begin position="641"/>
        <end position="669"/>
    </location>
</feature>
<dbReference type="PROSITE" id="PS50893">
    <property type="entry name" value="ABC_TRANSPORTER_2"/>
    <property type="match status" value="2"/>
</dbReference>
<dbReference type="InterPro" id="IPR011527">
    <property type="entry name" value="ABC1_TM_dom"/>
</dbReference>
<keyword evidence="3" id="KW-0547">Nucleotide-binding</keyword>
<dbReference type="SUPFAM" id="SSF90123">
    <property type="entry name" value="ABC transporter transmembrane region"/>
    <property type="match status" value="2"/>
</dbReference>
<feature type="transmembrane region" description="Helical" evidence="8">
    <location>
        <begin position="953"/>
        <end position="977"/>
    </location>
</feature>
<feature type="region of interest" description="Disordered" evidence="7">
    <location>
        <begin position="1"/>
        <end position="40"/>
    </location>
</feature>
<organism evidence="11 12">
    <name type="scientific">Streptomyces polygonati</name>
    <dbReference type="NCBI Taxonomy" id="1617087"/>
    <lineage>
        <taxon>Bacteria</taxon>
        <taxon>Bacillati</taxon>
        <taxon>Actinomycetota</taxon>
        <taxon>Actinomycetes</taxon>
        <taxon>Kitasatosporales</taxon>
        <taxon>Streptomycetaceae</taxon>
        <taxon>Streptomyces</taxon>
    </lineage>
</organism>
<comment type="caution">
    <text evidence="11">The sequence shown here is derived from an EMBL/GenBank/DDBJ whole genome shotgun (WGS) entry which is preliminary data.</text>
</comment>
<proteinExistence type="predicted"/>
<feature type="domain" description="ABC transmembrane type-1" evidence="10">
    <location>
        <begin position="735"/>
        <end position="1017"/>
    </location>
</feature>
<dbReference type="Proteomes" id="UP001595765">
    <property type="component" value="Unassembled WGS sequence"/>
</dbReference>
<feature type="transmembrane region" description="Helical" evidence="8">
    <location>
        <begin position="97"/>
        <end position="117"/>
    </location>
</feature>
<dbReference type="GO" id="GO:0005524">
    <property type="term" value="F:ATP binding"/>
    <property type="evidence" value="ECO:0007669"/>
    <property type="project" value="UniProtKB-KW"/>
</dbReference>
<dbReference type="EMBL" id="JBHSBB010000050">
    <property type="protein sequence ID" value="MFC4036505.1"/>
    <property type="molecule type" value="Genomic_DNA"/>
</dbReference>
<dbReference type="InterPro" id="IPR027417">
    <property type="entry name" value="P-loop_NTPase"/>
</dbReference>
<dbReference type="Pfam" id="PF00005">
    <property type="entry name" value="ABC_tran"/>
    <property type="match status" value="2"/>
</dbReference>
<dbReference type="SMART" id="SM00382">
    <property type="entry name" value="AAA"/>
    <property type="match status" value="2"/>
</dbReference>
<keyword evidence="6 8" id="KW-0472">Membrane</keyword>
<feature type="transmembrane region" description="Helical" evidence="8">
    <location>
        <begin position="61"/>
        <end position="85"/>
    </location>
</feature>
<keyword evidence="12" id="KW-1185">Reference proteome</keyword>
<evidence type="ECO:0000313" key="12">
    <source>
        <dbReference type="Proteomes" id="UP001595765"/>
    </source>
</evidence>
<evidence type="ECO:0000256" key="7">
    <source>
        <dbReference type="SAM" id="MobiDB-lite"/>
    </source>
</evidence>
<dbReference type="CDD" id="cd18543">
    <property type="entry name" value="ABC_6TM_Rv0194_D1_like"/>
    <property type="match status" value="1"/>
</dbReference>
<evidence type="ECO:0000259" key="10">
    <source>
        <dbReference type="PROSITE" id="PS50929"/>
    </source>
</evidence>
<feature type="transmembrane region" description="Helical" evidence="8">
    <location>
        <begin position="983"/>
        <end position="1002"/>
    </location>
</feature>
<feature type="domain" description="ABC transporter" evidence="9">
    <location>
        <begin position="375"/>
        <end position="609"/>
    </location>
</feature>
<dbReference type="Pfam" id="PF00664">
    <property type="entry name" value="ABC_membrane"/>
    <property type="match status" value="2"/>
</dbReference>
<dbReference type="PANTHER" id="PTHR43394">
    <property type="entry name" value="ATP-DEPENDENT PERMEASE MDL1, MITOCHONDRIAL"/>
    <property type="match status" value="1"/>
</dbReference>
<name>A0ABV8I078_9ACTN</name>
<evidence type="ECO:0000256" key="8">
    <source>
        <dbReference type="SAM" id="Phobius"/>
    </source>
</evidence>
<feature type="domain" description="ABC transporter" evidence="9">
    <location>
        <begin position="1051"/>
        <end position="1288"/>
    </location>
</feature>
<dbReference type="InterPro" id="IPR017871">
    <property type="entry name" value="ABC_transporter-like_CS"/>
</dbReference>
<evidence type="ECO:0000256" key="4">
    <source>
        <dbReference type="ARBA" id="ARBA00022840"/>
    </source>
</evidence>
<dbReference type="Gene3D" id="3.40.50.300">
    <property type="entry name" value="P-loop containing nucleotide triphosphate hydrolases"/>
    <property type="match status" value="2"/>
</dbReference>
<dbReference type="PROSITE" id="PS50929">
    <property type="entry name" value="ABC_TM1F"/>
    <property type="match status" value="2"/>
</dbReference>
<evidence type="ECO:0000256" key="1">
    <source>
        <dbReference type="ARBA" id="ARBA00004651"/>
    </source>
</evidence>
<feature type="domain" description="ABC transmembrane type-1" evidence="10">
    <location>
        <begin position="62"/>
        <end position="342"/>
    </location>
</feature>
<feature type="transmembrane region" description="Helical" evidence="8">
    <location>
        <begin position="844"/>
        <end position="868"/>
    </location>
</feature>
<feature type="transmembrane region" description="Helical" evidence="8">
    <location>
        <begin position="198"/>
        <end position="214"/>
    </location>
</feature>
<feature type="transmembrane region" description="Helical" evidence="8">
    <location>
        <begin position="767"/>
        <end position="788"/>
    </location>
</feature>